<feature type="compositionally biased region" description="Low complexity" evidence="13">
    <location>
        <begin position="321"/>
        <end position="331"/>
    </location>
</feature>
<proteinExistence type="predicted"/>
<dbReference type="GeneID" id="108935491"/>
<feature type="repeat" description="WD" evidence="12">
    <location>
        <begin position="649"/>
        <end position="681"/>
    </location>
</feature>
<dbReference type="Proteomes" id="UP000694397">
    <property type="component" value="Chromosome 9"/>
</dbReference>
<dbReference type="GO" id="GO:0003341">
    <property type="term" value="P:cilium movement"/>
    <property type="evidence" value="ECO:0007669"/>
    <property type="project" value="Ensembl"/>
</dbReference>
<dbReference type="GO" id="GO:0045503">
    <property type="term" value="F:dynein light chain binding"/>
    <property type="evidence" value="ECO:0007669"/>
    <property type="project" value="TreeGrafter"/>
</dbReference>
<keyword evidence="8" id="KW-0966">Cell projection</keyword>
<dbReference type="PROSITE" id="PS50082">
    <property type="entry name" value="WD_REPEATS_2"/>
    <property type="match status" value="1"/>
</dbReference>
<evidence type="ECO:0000256" key="10">
    <source>
        <dbReference type="ARBA" id="ARBA00040002"/>
    </source>
</evidence>
<evidence type="ECO:0000256" key="8">
    <source>
        <dbReference type="ARBA" id="ARBA00023273"/>
    </source>
</evidence>
<dbReference type="GO" id="GO:0045504">
    <property type="term" value="F:dynein heavy chain binding"/>
    <property type="evidence" value="ECO:0007669"/>
    <property type="project" value="TreeGrafter"/>
</dbReference>
<keyword evidence="5" id="KW-0282">Flagellum</keyword>
<dbReference type="FunFam" id="2.130.10.10:FF:001248">
    <property type="entry name" value="WD repeat domain 78"/>
    <property type="match status" value="1"/>
</dbReference>
<evidence type="ECO:0000256" key="11">
    <source>
        <dbReference type="ARBA" id="ARBA00041557"/>
    </source>
</evidence>
<dbReference type="GeneTree" id="ENSGT00940000156209"/>
<dbReference type="OrthoDB" id="10259804at2759"/>
<feature type="region of interest" description="Disordered" evidence="13">
    <location>
        <begin position="1"/>
        <end position="45"/>
    </location>
</feature>
<evidence type="ECO:0000256" key="1">
    <source>
        <dbReference type="ARBA" id="ARBA00004611"/>
    </source>
</evidence>
<gene>
    <name evidence="14" type="primary">DNAI4</name>
    <name evidence="14" type="synonym">dnai4</name>
</gene>
<keyword evidence="2" id="KW-0963">Cytoplasm</keyword>
<evidence type="ECO:0000256" key="7">
    <source>
        <dbReference type="ARBA" id="ARBA00023212"/>
    </source>
</evidence>
<feature type="region of interest" description="Disordered" evidence="13">
    <location>
        <begin position="390"/>
        <end position="416"/>
    </location>
</feature>
<sequence length="795" mass="88915">MTQKTARSKKPSSKVAPSSRATNVSTSGFLRVSHSRTHSRSINASMSRRSFSLAGDGRVLEKAPMQPARATVKVFDENGTDVTPQPLYRPDPAAVPPRQSKILMAQDVSGATFSDFFSSAFHTTYASFGGPFTRSLFESSIVSKSSQSTMESLNEEIEEPSSKREGIISLSDVQVRREEVKEPTTEDVLNKKVDIHLTETETLCLLDIPATSVSVESEEAEIVKQRNAAYTELCKNRMGNDKYVERAMQTFNGAPKAKEVQTKSITKVDAAITATNWDIYDTLSGTGVEGVVREPPETEESNLLDIMSNHSQESSRNLERSMSFLSHTPSSSSSRTEMEVFLVPVEDAPAPEVILYSEKFQQDLLVMEKVVLQNIFQPKLAAYRQLPILKDPDSTQKPKDTGKTEKQIQKTEDIPSSPALEPLWSFTCELTVGRNVSSMTWNKMNPDLLAVGYGHFDFEDQKSGLVCCWSLKNLKWPDRIFHCESAVTALDFSGHNGCLLAVGMHNGSIATYNVQSKEKTPITDSSEYPHKHTGPVWQVKWVSQERAHSEEEKGEALVSVSADGRICKWVLKKDLDCVDLMKLKRTKSERTRRQLGERERRSELVIWREVPGLCFDFHPEDSNIYLTGTEEGFIHKCSCSYNEQYLETYKEHKGPVYQITWSPFSPDVFLSCSSDWTIQLWRQDLLEPVLVFTSPCMAVFDVAWSPKWATVFGVVTEKRLEIWDLGASILDPTIVQDARPGVKLTSLQFASESDCILLGDSDGQVGVYQLNLNLGEGTQVDVLEDIIRSTLASQL</sequence>
<reference evidence="14" key="3">
    <citation type="submission" date="2025-09" db="UniProtKB">
        <authorList>
            <consortium name="Ensembl"/>
        </authorList>
    </citation>
    <scope>IDENTIFICATION</scope>
</reference>
<dbReference type="Pfam" id="PF00400">
    <property type="entry name" value="WD40"/>
    <property type="match status" value="1"/>
</dbReference>
<evidence type="ECO:0000256" key="5">
    <source>
        <dbReference type="ARBA" id="ARBA00022846"/>
    </source>
</evidence>
<organism evidence="14 15">
    <name type="scientific">Scleropages formosus</name>
    <name type="common">Asian bonytongue</name>
    <name type="synonym">Osteoglossum formosum</name>
    <dbReference type="NCBI Taxonomy" id="113540"/>
    <lineage>
        <taxon>Eukaryota</taxon>
        <taxon>Metazoa</taxon>
        <taxon>Chordata</taxon>
        <taxon>Craniata</taxon>
        <taxon>Vertebrata</taxon>
        <taxon>Euteleostomi</taxon>
        <taxon>Actinopterygii</taxon>
        <taxon>Neopterygii</taxon>
        <taxon>Teleostei</taxon>
        <taxon>Osteoglossocephala</taxon>
        <taxon>Osteoglossomorpha</taxon>
        <taxon>Osteoglossiformes</taxon>
        <taxon>Osteoglossidae</taxon>
        <taxon>Scleropages</taxon>
    </lineage>
</organism>
<evidence type="ECO:0000256" key="9">
    <source>
        <dbReference type="ARBA" id="ARBA00024190"/>
    </source>
</evidence>
<dbReference type="KEGG" id="sfm:108935491"/>
<keyword evidence="15" id="KW-1185">Reference proteome</keyword>
<dbReference type="InterPro" id="IPR050687">
    <property type="entry name" value="Dynein_IC"/>
</dbReference>
<feature type="compositionally biased region" description="Basic residues" evidence="13">
    <location>
        <begin position="1"/>
        <end position="12"/>
    </location>
</feature>
<evidence type="ECO:0000256" key="3">
    <source>
        <dbReference type="ARBA" id="ARBA00022574"/>
    </source>
</evidence>
<comment type="subcellular location">
    <subcellularLocation>
        <location evidence="1">Cytoplasm</location>
        <location evidence="1">Cytoskeleton</location>
        <location evidence="1">Flagellum axoneme</location>
    </subcellularLocation>
    <subcellularLocation>
        <location evidence="9">Dynein axonemal particle</location>
    </subcellularLocation>
</comment>
<dbReference type="PANTHER" id="PTHR12442">
    <property type="entry name" value="DYNEIN INTERMEDIATE CHAIN"/>
    <property type="match status" value="1"/>
</dbReference>
<dbReference type="Ensembl" id="ENSSFOT00015002610.2">
    <property type="protein sequence ID" value="ENSSFOP00015002565.1"/>
    <property type="gene ID" value="ENSSFOG00015001726.2"/>
</dbReference>
<dbReference type="SMART" id="SM00320">
    <property type="entry name" value="WD40"/>
    <property type="match status" value="5"/>
</dbReference>
<dbReference type="InterPro" id="IPR036322">
    <property type="entry name" value="WD40_repeat_dom_sf"/>
</dbReference>
<evidence type="ECO:0000256" key="13">
    <source>
        <dbReference type="SAM" id="MobiDB-lite"/>
    </source>
</evidence>
<evidence type="ECO:0000256" key="2">
    <source>
        <dbReference type="ARBA" id="ARBA00022490"/>
    </source>
</evidence>
<feature type="region of interest" description="Disordered" evidence="13">
    <location>
        <begin position="309"/>
        <end position="331"/>
    </location>
</feature>
<dbReference type="AlphaFoldDB" id="A0A8C9QZU4"/>
<protein>
    <recommendedName>
        <fullName evidence="10">Dynein axonemal intermediate chain 4</fullName>
    </recommendedName>
    <alternativeName>
        <fullName evidence="11">WD repeat-containing protein 78</fullName>
    </alternativeName>
</protein>
<evidence type="ECO:0000313" key="15">
    <source>
        <dbReference type="Proteomes" id="UP000694397"/>
    </source>
</evidence>
<keyword evidence="3 12" id="KW-0853">WD repeat</keyword>
<reference evidence="14 15" key="1">
    <citation type="submission" date="2019-04" db="EMBL/GenBank/DDBJ databases">
        <authorList>
            <consortium name="Wellcome Sanger Institute Data Sharing"/>
        </authorList>
    </citation>
    <scope>NUCLEOTIDE SEQUENCE [LARGE SCALE GENOMIC DNA]</scope>
</reference>
<keyword evidence="4" id="KW-0677">Repeat</keyword>
<reference evidence="14" key="2">
    <citation type="submission" date="2025-08" db="UniProtKB">
        <authorList>
            <consortium name="Ensembl"/>
        </authorList>
    </citation>
    <scope>IDENTIFICATION</scope>
</reference>
<dbReference type="CTD" id="79819"/>
<evidence type="ECO:0000256" key="4">
    <source>
        <dbReference type="ARBA" id="ARBA00022737"/>
    </source>
</evidence>
<accession>A0A8C9QZU4</accession>
<dbReference type="GO" id="GO:0120293">
    <property type="term" value="C:dynein axonemal particle"/>
    <property type="evidence" value="ECO:0007669"/>
    <property type="project" value="UniProtKB-SubCell"/>
</dbReference>
<dbReference type="InterPro" id="IPR015943">
    <property type="entry name" value="WD40/YVTN_repeat-like_dom_sf"/>
</dbReference>
<dbReference type="InterPro" id="IPR001680">
    <property type="entry name" value="WD40_rpt"/>
</dbReference>
<evidence type="ECO:0000256" key="12">
    <source>
        <dbReference type="PROSITE-ProRule" id="PRU00221"/>
    </source>
</evidence>
<dbReference type="PANTHER" id="PTHR12442:SF12">
    <property type="entry name" value="DYNEIN AXONEMAL INTERMEDIATE CHAIN 4"/>
    <property type="match status" value="1"/>
</dbReference>
<name>A0A8C9QZU4_SCLFO</name>
<keyword evidence="6" id="KW-0969">Cilium</keyword>
<dbReference type="RefSeq" id="XP_018609657.1">
    <property type="nucleotide sequence ID" value="XM_018754141.1"/>
</dbReference>
<feature type="compositionally biased region" description="Basic and acidic residues" evidence="13">
    <location>
        <begin position="390"/>
        <end position="413"/>
    </location>
</feature>
<evidence type="ECO:0000313" key="14">
    <source>
        <dbReference type="Ensembl" id="ENSSFOP00015002565.1"/>
    </source>
</evidence>
<dbReference type="SUPFAM" id="SSF50978">
    <property type="entry name" value="WD40 repeat-like"/>
    <property type="match status" value="1"/>
</dbReference>
<dbReference type="GO" id="GO:0005858">
    <property type="term" value="C:axonemal dynein complex"/>
    <property type="evidence" value="ECO:0007669"/>
    <property type="project" value="TreeGrafter"/>
</dbReference>
<keyword evidence="7" id="KW-0206">Cytoskeleton</keyword>
<dbReference type="Gene3D" id="2.130.10.10">
    <property type="entry name" value="YVTN repeat-like/Quinoprotein amine dehydrogenase"/>
    <property type="match status" value="1"/>
</dbReference>
<evidence type="ECO:0000256" key="6">
    <source>
        <dbReference type="ARBA" id="ARBA00023069"/>
    </source>
</evidence>